<evidence type="ECO:0000313" key="1">
    <source>
        <dbReference type="EMBL" id="MDO7837214.1"/>
    </source>
</evidence>
<dbReference type="Proteomes" id="UP001176471">
    <property type="component" value="Unassembled WGS sequence"/>
</dbReference>
<keyword evidence="2" id="KW-1185">Reference proteome</keyword>
<proteinExistence type="predicted"/>
<dbReference type="SUPFAM" id="SSF54001">
    <property type="entry name" value="Cysteine proteinases"/>
    <property type="match status" value="1"/>
</dbReference>
<name>A0ABT8ZRP1_9SPHN</name>
<protein>
    <submittedName>
        <fullName evidence="1">YiiX/YebB-like N1pC/P60 family cysteine hydrolase</fullName>
    </submittedName>
</protein>
<dbReference type="InterPro" id="IPR024453">
    <property type="entry name" value="Peptidase_C92"/>
</dbReference>
<dbReference type="InterPro" id="IPR038765">
    <property type="entry name" value="Papain-like_cys_pep_sf"/>
</dbReference>
<comment type="caution">
    <text evidence="1">The sequence shown here is derived from an EMBL/GenBank/DDBJ whole genome shotgun (WGS) entry which is preliminary data.</text>
</comment>
<dbReference type="Pfam" id="PF05708">
    <property type="entry name" value="Peptidase_C92"/>
    <property type="match status" value="1"/>
</dbReference>
<organism evidence="1 2">
    <name type="scientific">Sphingobium cyanobacteriorum</name>
    <dbReference type="NCBI Taxonomy" id="3063954"/>
    <lineage>
        <taxon>Bacteria</taxon>
        <taxon>Pseudomonadati</taxon>
        <taxon>Pseudomonadota</taxon>
        <taxon>Alphaproteobacteria</taxon>
        <taxon>Sphingomonadales</taxon>
        <taxon>Sphingomonadaceae</taxon>
        <taxon>Sphingobium</taxon>
    </lineage>
</organism>
<accession>A0ABT8ZRP1</accession>
<dbReference type="EMBL" id="JAUQOM010000018">
    <property type="protein sequence ID" value="MDO7837214.1"/>
    <property type="molecule type" value="Genomic_DNA"/>
</dbReference>
<reference evidence="1" key="1">
    <citation type="submission" date="2023-07" db="EMBL/GenBank/DDBJ databases">
        <title>Bacterial whole genome sequence for Sphingobium sp. HBC34.</title>
        <authorList>
            <person name="Le V."/>
            <person name="Ko S.-R."/>
            <person name="Ahn C.-Y."/>
            <person name="Oh H.-M."/>
        </authorList>
    </citation>
    <scope>NUCLEOTIDE SEQUENCE</scope>
    <source>
        <strain evidence="1">HBC34</strain>
    </source>
</reference>
<sequence length="260" mass="28788">MGVLLAIGRILAGYLTGPSRAPYANAPTDEFALARTIRPGDILLVDGKQRISTAIKYLTQSTWSHAALCIDTGDTLRSVEPRFVEADAVEGVRVVTLAEFAGLHTRICRPVGLEEGDIRAVIDFALAHVGDAYDLANVVDLARYLCPTPPVPTGWRRRMLALGSGEPTKAICSTLVAQAFQSIRYPILPKITRELMDDPDCQGCVRDILHIRHHSLFTPRDFDVSPYFRIVKPTLEQGFNHRELSWGEVMPVHRHDHSNG</sequence>
<evidence type="ECO:0000313" key="2">
    <source>
        <dbReference type="Proteomes" id="UP001176471"/>
    </source>
</evidence>
<dbReference type="Gene3D" id="3.90.1720.10">
    <property type="entry name" value="endopeptidase domain like (from Nostoc punctiforme)"/>
    <property type="match status" value="1"/>
</dbReference>
<dbReference type="RefSeq" id="WP_304537514.1">
    <property type="nucleotide sequence ID" value="NZ_JAUQOM010000018.1"/>
</dbReference>
<gene>
    <name evidence="1" type="ORF">Q4610_19395</name>
</gene>